<evidence type="ECO:0000256" key="15">
    <source>
        <dbReference type="HAMAP-Rule" id="MF_00065"/>
    </source>
</evidence>
<keyword evidence="8 14" id="KW-0547">Nucleotide-binding</keyword>
<comment type="similarity">
    <text evidence="15">Belongs to the APS kinase family.</text>
</comment>
<evidence type="ECO:0000313" key="17">
    <source>
        <dbReference type="EMBL" id="OYQ25754.1"/>
    </source>
</evidence>
<keyword evidence="7 14" id="KW-0548">Nucleotidyltransferase</keyword>
<keyword evidence="6 14" id="KW-0808">Transferase</keyword>
<evidence type="ECO:0000256" key="9">
    <source>
        <dbReference type="ARBA" id="ARBA00022840"/>
    </source>
</evidence>
<dbReference type="Gene3D" id="3.40.50.300">
    <property type="entry name" value="P-loop containing nucleotide triphosphate hydrolases"/>
    <property type="match status" value="2"/>
</dbReference>
<organism evidence="17 18">
    <name type="scientific">Sandarakinorhabdus cyanobacteriorum</name>
    <dbReference type="NCBI Taxonomy" id="1981098"/>
    <lineage>
        <taxon>Bacteria</taxon>
        <taxon>Pseudomonadati</taxon>
        <taxon>Pseudomonadota</taxon>
        <taxon>Alphaproteobacteria</taxon>
        <taxon>Sphingomonadales</taxon>
        <taxon>Sphingosinicellaceae</taxon>
        <taxon>Sandarakinorhabdus</taxon>
    </lineage>
</organism>
<dbReference type="InterPro" id="IPR044138">
    <property type="entry name" value="CysN_II"/>
</dbReference>
<comment type="catalytic activity">
    <reaction evidence="13 14">
        <text>sulfate + ATP + H(+) = adenosine 5'-phosphosulfate + diphosphate</text>
        <dbReference type="Rhea" id="RHEA:18133"/>
        <dbReference type="ChEBI" id="CHEBI:15378"/>
        <dbReference type="ChEBI" id="CHEBI:16189"/>
        <dbReference type="ChEBI" id="CHEBI:30616"/>
        <dbReference type="ChEBI" id="CHEBI:33019"/>
        <dbReference type="ChEBI" id="CHEBI:58243"/>
        <dbReference type="EC" id="2.7.7.4"/>
    </reaction>
</comment>
<dbReference type="HAMAP" id="MF_00065">
    <property type="entry name" value="Adenylyl_sulf_kinase"/>
    <property type="match status" value="1"/>
</dbReference>
<evidence type="ECO:0000256" key="6">
    <source>
        <dbReference type="ARBA" id="ARBA00022679"/>
    </source>
</evidence>
<comment type="caution">
    <text evidence="17">The sequence shown here is derived from an EMBL/GenBank/DDBJ whole genome shotgun (WGS) entry which is preliminary data.</text>
</comment>
<protein>
    <recommendedName>
        <fullName evidence="14 15">Multifunctional fusion protein</fullName>
    </recommendedName>
    <domain>
        <recommendedName>
            <fullName evidence="14">Sulfate adenylyltransferase subunit 1</fullName>
            <ecNumber evidence="14">2.7.7.4</ecNumber>
        </recommendedName>
        <alternativeName>
            <fullName evidence="14">ATP-sulfurylase large subunit</fullName>
        </alternativeName>
        <alternativeName>
            <fullName evidence="14">Sulfate adenylate transferase</fullName>
            <shortName evidence="14">SAT</shortName>
        </alternativeName>
    </domain>
    <domain>
        <recommendedName>
            <fullName evidence="15">Adenylyl-sulfate kinase</fullName>
            <ecNumber evidence="15">2.7.1.25</ecNumber>
        </recommendedName>
        <alternativeName>
            <fullName evidence="15">APS kinase</fullName>
        </alternativeName>
        <alternativeName>
            <fullName evidence="15">ATP adenosine-5'-phosphosulfate 3'-phosphotransferase</fullName>
        </alternativeName>
        <alternativeName>
            <fullName evidence="15">Adenosine-5'-phosphosulfate kinase</fullName>
        </alternativeName>
    </domain>
</protein>
<dbReference type="InterPro" id="IPR044139">
    <property type="entry name" value="CysN_NoDQ_III"/>
</dbReference>
<reference evidence="17 18" key="1">
    <citation type="submission" date="2017-07" db="EMBL/GenBank/DDBJ databases">
        <title>Sandarakinorhabdus cyanobacteriorum sp. nov., a novel bacterium isolated from cyanobacterial aggregates in a eutrophic lake.</title>
        <authorList>
            <person name="Cai H."/>
        </authorList>
    </citation>
    <scope>NUCLEOTIDE SEQUENCE [LARGE SCALE GENOMIC DNA]</scope>
    <source>
        <strain evidence="17 18">TH057</strain>
    </source>
</reference>
<dbReference type="GO" id="GO:0005525">
    <property type="term" value="F:GTP binding"/>
    <property type="evidence" value="ECO:0007669"/>
    <property type="project" value="UniProtKB-UniRule"/>
</dbReference>
<dbReference type="CDD" id="cd04095">
    <property type="entry name" value="CysN_NoDQ_III"/>
    <property type="match status" value="1"/>
</dbReference>
<comment type="pathway">
    <text evidence="15">Sulfur metabolism; hydrogen sulfide biosynthesis; sulfite from sulfate: step 2/3.</text>
</comment>
<dbReference type="UniPathway" id="UPA00140">
    <property type="reaction ID" value="UER00204"/>
</dbReference>
<dbReference type="InterPro" id="IPR027417">
    <property type="entry name" value="P-loop_NTPase"/>
</dbReference>
<keyword evidence="15" id="KW-0597">Phosphoprotein</keyword>
<evidence type="ECO:0000256" key="3">
    <source>
        <dbReference type="ARBA" id="ARBA00005438"/>
    </source>
</evidence>
<feature type="binding site" evidence="14">
    <location>
        <begin position="20"/>
        <end position="27"/>
    </location>
    <ligand>
        <name>GTP</name>
        <dbReference type="ChEBI" id="CHEBI:37565"/>
    </ligand>
</feature>
<dbReference type="CDD" id="cd04166">
    <property type="entry name" value="CysN_ATPS"/>
    <property type="match status" value="1"/>
</dbReference>
<name>A0A255YAN3_9SPHN</name>
<feature type="binding site" evidence="15">
    <location>
        <begin position="456"/>
        <end position="463"/>
    </location>
    <ligand>
        <name>ATP</name>
        <dbReference type="ChEBI" id="CHEBI:30616"/>
    </ligand>
</feature>
<evidence type="ECO:0000256" key="5">
    <source>
        <dbReference type="ARBA" id="ARBA00011760"/>
    </source>
</evidence>
<dbReference type="EC" id="2.7.1.25" evidence="15"/>
<dbReference type="PROSITE" id="PS51722">
    <property type="entry name" value="G_TR_2"/>
    <property type="match status" value="1"/>
</dbReference>
<dbReference type="InterPro" id="IPR009000">
    <property type="entry name" value="Transl_B-barrel_sf"/>
</dbReference>
<dbReference type="GO" id="GO:0005524">
    <property type="term" value="F:ATP binding"/>
    <property type="evidence" value="ECO:0007669"/>
    <property type="project" value="UniProtKB-UniRule"/>
</dbReference>
<dbReference type="HAMAP" id="MF_00062">
    <property type="entry name" value="Sulf_adenylyltr_sub1"/>
    <property type="match status" value="1"/>
</dbReference>
<dbReference type="InterPro" id="IPR041757">
    <property type="entry name" value="CysN_GTP-bd"/>
</dbReference>
<dbReference type="InterPro" id="IPR009001">
    <property type="entry name" value="Transl_elong_EF1A/Init_IF2_C"/>
</dbReference>
<comment type="function">
    <text evidence="2">APS kinase catalyzes the synthesis of activated sulfate.</text>
</comment>
<dbReference type="NCBIfam" id="NF004035">
    <property type="entry name" value="PRK05506.1"/>
    <property type="match status" value="1"/>
</dbReference>
<dbReference type="InterPro" id="IPR031157">
    <property type="entry name" value="G_TR_CS"/>
</dbReference>
<dbReference type="InterPro" id="IPR005225">
    <property type="entry name" value="Small_GTP-bd"/>
</dbReference>
<dbReference type="GO" id="GO:0000103">
    <property type="term" value="P:sulfate assimilation"/>
    <property type="evidence" value="ECO:0007669"/>
    <property type="project" value="UniProtKB-UniRule"/>
</dbReference>
<dbReference type="Pfam" id="PF22594">
    <property type="entry name" value="GTP-eEF1A_C"/>
    <property type="match status" value="1"/>
</dbReference>
<evidence type="ECO:0000256" key="13">
    <source>
        <dbReference type="ARBA" id="ARBA00049370"/>
    </source>
</evidence>
<keyword evidence="10 14" id="KW-0342">GTP-binding</keyword>
<evidence type="ECO:0000256" key="4">
    <source>
        <dbReference type="ARBA" id="ARBA00007237"/>
    </source>
</evidence>
<dbReference type="InterPro" id="IPR011779">
    <property type="entry name" value="SO4_adenylTrfase_lsu"/>
</dbReference>
<dbReference type="NCBIfam" id="TIGR00231">
    <property type="entry name" value="small_GTP"/>
    <property type="match status" value="1"/>
</dbReference>
<dbReference type="GO" id="GO:0003924">
    <property type="term" value="F:GTPase activity"/>
    <property type="evidence" value="ECO:0007669"/>
    <property type="project" value="InterPro"/>
</dbReference>
<dbReference type="OrthoDB" id="9804504at2"/>
<dbReference type="RefSeq" id="WP_094474703.1">
    <property type="nucleotide sequence ID" value="NZ_NOXT01000121.1"/>
</dbReference>
<dbReference type="Pfam" id="PF00009">
    <property type="entry name" value="GTP_EFTU"/>
    <property type="match status" value="1"/>
</dbReference>
<dbReference type="EC" id="2.7.7.4" evidence="14"/>
<dbReference type="SUPFAM" id="SSF52540">
    <property type="entry name" value="P-loop containing nucleoside triphosphate hydrolases"/>
    <property type="match status" value="2"/>
</dbReference>
<comment type="function">
    <text evidence="15">Catalyzes the synthesis of activated sulfate.</text>
</comment>
<comment type="similarity">
    <text evidence="3">In the C-terminal section; belongs to the APS kinase family.</text>
</comment>
<keyword evidence="18" id="KW-1185">Reference proteome</keyword>
<dbReference type="AlphaFoldDB" id="A0A255YAN3"/>
<comment type="similarity">
    <text evidence="4">In the N-terminal section; belongs to the TRAFAC class translation factor GTPase superfamily. Classic translation factor GTPase family. CysN/NodQ subfamily.</text>
</comment>
<dbReference type="SUPFAM" id="SSF50465">
    <property type="entry name" value="EF-Tu/eEF-1alpha/eIF2-gamma C-terminal domain"/>
    <property type="match status" value="1"/>
</dbReference>
<dbReference type="InterPro" id="IPR002891">
    <property type="entry name" value="APS"/>
</dbReference>
<evidence type="ECO:0000256" key="14">
    <source>
        <dbReference type="HAMAP-Rule" id="MF_00062"/>
    </source>
</evidence>
<dbReference type="Gene3D" id="2.40.30.10">
    <property type="entry name" value="Translation factors"/>
    <property type="match status" value="2"/>
</dbReference>
<comment type="pathway">
    <text evidence="14">Sulfur metabolism; hydrogen sulfide biosynthesis; sulfite from sulfate: step 1/3.</text>
</comment>
<dbReference type="Proteomes" id="UP000216991">
    <property type="component" value="Unassembled WGS sequence"/>
</dbReference>
<dbReference type="PRINTS" id="PR00315">
    <property type="entry name" value="ELONGATNFCT"/>
</dbReference>
<keyword evidence="9 14" id="KW-0067">ATP-binding</keyword>
<evidence type="ECO:0000256" key="1">
    <source>
        <dbReference type="ARBA" id="ARBA00001823"/>
    </source>
</evidence>
<evidence type="ECO:0000313" key="18">
    <source>
        <dbReference type="Proteomes" id="UP000216991"/>
    </source>
</evidence>
<dbReference type="CDD" id="cd02027">
    <property type="entry name" value="APSK"/>
    <property type="match status" value="1"/>
</dbReference>
<dbReference type="NCBIfam" id="NF003478">
    <property type="entry name" value="PRK05124.1"/>
    <property type="match status" value="1"/>
</dbReference>
<dbReference type="InterPro" id="IPR059117">
    <property type="entry name" value="APS_kinase_dom"/>
</dbReference>
<comment type="catalytic activity">
    <reaction evidence="1 15">
        <text>adenosine 5'-phosphosulfate + ATP = 3'-phosphoadenylyl sulfate + ADP + H(+)</text>
        <dbReference type="Rhea" id="RHEA:24152"/>
        <dbReference type="ChEBI" id="CHEBI:15378"/>
        <dbReference type="ChEBI" id="CHEBI:30616"/>
        <dbReference type="ChEBI" id="CHEBI:58243"/>
        <dbReference type="ChEBI" id="CHEBI:58339"/>
        <dbReference type="ChEBI" id="CHEBI:456216"/>
        <dbReference type="EC" id="2.7.1.25"/>
    </reaction>
</comment>
<keyword evidence="15 17" id="KW-0418">Kinase</keyword>
<dbReference type="PANTHER" id="PTHR23115">
    <property type="entry name" value="TRANSLATION FACTOR"/>
    <property type="match status" value="1"/>
</dbReference>
<evidence type="ECO:0000256" key="7">
    <source>
        <dbReference type="ARBA" id="ARBA00022695"/>
    </source>
</evidence>
<evidence type="ECO:0000256" key="11">
    <source>
        <dbReference type="ARBA" id="ARBA00023268"/>
    </source>
</evidence>
<feature type="binding site" evidence="14">
    <location>
        <begin position="99"/>
        <end position="103"/>
    </location>
    <ligand>
        <name>GTP</name>
        <dbReference type="ChEBI" id="CHEBI:37565"/>
    </ligand>
</feature>
<dbReference type="InterPro" id="IPR050100">
    <property type="entry name" value="TRAFAC_GTPase_members"/>
</dbReference>
<comment type="similarity">
    <text evidence="14">Belongs to the TRAFAC class translation factor GTPase superfamily. Classic translation factor GTPase family. CysN/NodQ subfamily.</text>
</comment>
<feature type="domain" description="Tr-type G" evidence="16">
    <location>
        <begin position="11"/>
        <end position="225"/>
    </location>
</feature>
<dbReference type="GO" id="GO:0004020">
    <property type="term" value="F:adenylylsulfate kinase activity"/>
    <property type="evidence" value="ECO:0007669"/>
    <property type="project" value="UniProtKB-UniRule"/>
</dbReference>
<dbReference type="NCBIfam" id="NF003013">
    <property type="entry name" value="PRK03846.1"/>
    <property type="match status" value="1"/>
</dbReference>
<accession>A0A255YAN3</accession>
<evidence type="ECO:0000256" key="10">
    <source>
        <dbReference type="ARBA" id="ARBA00023134"/>
    </source>
</evidence>
<sequence>MSSAVTTMERASQLRFLTCGSVDDGKSTLIGRLLYDSKLIMDDHLYALESDSRKHGTTGEDIDFALLVDGLEAEREQGITIDVAYRFFTTPRRSFIVADTPGHEQYSRNMATGASNCDLAIILIDARKGVLTQTLRHSLIAHLLGIKSVVLAVNKMDLVDFDRTRFDEIVADYRAKTARHAFEQFVAIPMSARFGDNVTTRSERSAWYEGPTLIDHLEVVQPPAGGGSQAFRMPVQWINRPNLDFRGYSGTIVSGSVAVGDLIAVPRSGLTSRVTGLIGPTGPLDRASAGDAITLTISDEIDISRGDVLAPANDRPEVSNQFAAHLFWMAKDALMVGRPYLIKLGTATELATITGIGHRVDVNTGEHAQAKNLQMNEIGFCNIHLARPTVFEPYADNQALGSFIIIDRFSNQTVGAGMVEYGLRRGTNIHAQPADVTRQQLAAIKGQEPCVIWLTGLSGSGKSTIANILQRKLTMLGAHSFILDGDNVRMGLNKDLSFSEADRVENIRRVGEVAKLMVDAGLIVICSFISPFRADRAMVRELLPDGEFVEVHVDTPLDVAEARDVKGLYAKARAGKIKNFTGIDSPYEAPDAAEIVVDTAALSAEEAADAILARISPRLGRTA</sequence>
<evidence type="ECO:0000259" key="16">
    <source>
        <dbReference type="PROSITE" id="PS51722"/>
    </source>
</evidence>
<dbReference type="GO" id="GO:0004781">
    <property type="term" value="F:sulfate adenylyltransferase (ATP) activity"/>
    <property type="evidence" value="ECO:0007669"/>
    <property type="project" value="UniProtKB-UniRule"/>
</dbReference>
<comment type="subunit">
    <text evidence="14">Heterodimer composed of CysD, the smaller subunit, and CysN.</text>
</comment>
<dbReference type="FunFam" id="3.40.50.300:FF:000119">
    <property type="entry name" value="Sulfate adenylyltransferase subunit 1"/>
    <property type="match status" value="1"/>
</dbReference>
<dbReference type="InterPro" id="IPR000795">
    <property type="entry name" value="T_Tr_GTP-bd_dom"/>
</dbReference>
<dbReference type="Pfam" id="PF01583">
    <property type="entry name" value="APS_kinase"/>
    <property type="match status" value="1"/>
</dbReference>
<evidence type="ECO:0000256" key="12">
    <source>
        <dbReference type="ARBA" id="ARBA00024872"/>
    </source>
</evidence>
<comment type="function">
    <text evidence="12">Proposed to provide activated sulfate for transfer to Nod factor. ATP sulfurylase may be the GTPase, regulating ATP sulfurylase activity.</text>
</comment>
<dbReference type="EMBL" id="NOXT01000121">
    <property type="protein sequence ID" value="OYQ25754.1"/>
    <property type="molecule type" value="Genomic_DNA"/>
</dbReference>
<dbReference type="NCBIfam" id="TIGR02034">
    <property type="entry name" value="CysN"/>
    <property type="match status" value="1"/>
</dbReference>
<dbReference type="PROSITE" id="PS00301">
    <property type="entry name" value="G_TR_1"/>
    <property type="match status" value="1"/>
</dbReference>
<dbReference type="CDD" id="cd03695">
    <property type="entry name" value="CysN_NodQ_II"/>
    <property type="match status" value="1"/>
</dbReference>
<gene>
    <name evidence="15" type="primary">cysC</name>
    <name evidence="14" type="synonym">cysN</name>
    <name evidence="17" type="ORF">CHU93_13615</name>
</gene>
<evidence type="ECO:0000256" key="2">
    <source>
        <dbReference type="ARBA" id="ARBA00002357"/>
    </source>
</evidence>
<dbReference type="GO" id="GO:0070814">
    <property type="term" value="P:hydrogen sulfide biosynthetic process"/>
    <property type="evidence" value="ECO:0007669"/>
    <property type="project" value="UniProtKB-UniRule"/>
</dbReference>
<comment type="subunit">
    <text evidence="5">Sulfate-activating enzymes, NodP and NodQ, may be physically associated.</text>
</comment>
<evidence type="ECO:0000256" key="8">
    <source>
        <dbReference type="ARBA" id="ARBA00022741"/>
    </source>
</evidence>
<dbReference type="InterPro" id="IPR054696">
    <property type="entry name" value="GTP-eEF1A_C"/>
</dbReference>
<feature type="binding site" evidence="14">
    <location>
        <begin position="154"/>
        <end position="157"/>
    </location>
    <ligand>
        <name>GTP</name>
        <dbReference type="ChEBI" id="CHEBI:37565"/>
    </ligand>
</feature>
<keyword evidence="11" id="KW-0511">Multifunctional enzyme</keyword>
<comment type="function">
    <text evidence="14">With CysD forms the ATP sulfurylase (ATPS) that catalyzes the adenylation of sulfate producing adenosine 5'-phosphosulfate (APS) and diphosphate, the first enzymatic step in sulfur assimilation pathway. APS synthesis involves the formation of a high-energy phosphoric-sulfuric acid anhydride bond driven by GTP hydrolysis by CysN coupled to ATP hydrolysis by CysD.</text>
</comment>
<dbReference type="SUPFAM" id="SSF50447">
    <property type="entry name" value="Translation proteins"/>
    <property type="match status" value="1"/>
</dbReference>
<feature type="active site" description="Phosphoserine intermediate" evidence="15">
    <location>
        <position position="530"/>
    </location>
</feature>
<dbReference type="NCBIfam" id="TIGR00455">
    <property type="entry name" value="apsK"/>
    <property type="match status" value="1"/>
</dbReference>
<proteinExistence type="inferred from homology"/>